<evidence type="ECO:0000313" key="3">
    <source>
        <dbReference type="Proteomes" id="UP000197679"/>
    </source>
</evidence>
<reference evidence="2 3" key="1">
    <citation type="journal article" date="2017" name="Nat. Commun.">
        <title>'ARMAN' archaea depend on association with euryarchaeal host in culture and in situ.</title>
        <authorList>
            <person name="Golyshina O."/>
            <person name="Toshchakov S."/>
            <person name="Makarova K."/>
            <person name="Gavrilov S."/>
            <person name="Korzhenkov A."/>
            <person name="La Cono V."/>
            <person name="Arcadi E."/>
            <person name="Nechitaylo T."/>
            <person name="Ferrer M."/>
            <person name="Kublanov I."/>
            <person name="Wolf Y."/>
            <person name="Yakimov M."/>
            <person name="Golyshin P."/>
            <person name="Slesarev A."/>
            <person name="Kozyavkin S."/>
        </authorList>
    </citation>
    <scope>NUCLEOTIDE SEQUENCE [LARGE SCALE GENOMIC DNA]</scope>
    <source>
        <strain evidence="2 3">Mia14</strain>
    </source>
</reference>
<evidence type="ECO:0000259" key="1">
    <source>
        <dbReference type="Pfam" id="PF22700"/>
    </source>
</evidence>
<dbReference type="PANTHER" id="PTHR10977">
    <property type="entry name" value="DIPHOSPHOMEVALONATE DECARBOXYLASE"/>
    <property type="match status" value="1"/>
</dbReference>
<dbReference type="KEGG" id="marh:Mia14_0537"/>
<dbReference type="InterPro" id="IPR020568">
    <property type="entry name" value="Ribosomal_Su5_D2-typ_SF"/>
</dbReference>
<dbReference type="OrthoDB" id="375869at2157"/>
<dbReference type="Gene3D" id="3.30.230.10">
    <property type="match status" value="1"/>
</dbReference>
<dbReference type="GO" id="GO:0004163">
    <property type="term" value="F:diphosphomevalonate decarboxylase activity"/>
    <property type="evidence" value="ECO:0007669"/>
    <property type="project" value="TreeGrafter"/>
</dbReference>
<dbReference type="InterPro" id="IPR053859">
    <property type="entry name" value="MVD-like_N"/>
</dbReference>
<accession>A0A218NMZ1</accession>
<dbReference type="SUPFAM" id="SSF54211">
    <property type="entry name" value="Ribosomal protein S5 domain 2-like"/>
    <property type="match status" value="1"/>
</dbReference>
<dbReference type="PANTHER" id="PTHR10977:SF3">
    <property type="entry name" value="DIPHOSPHOMEVALONATE DECARBOXYLASE"/>
    <property type="match status" value="1"/>
</dbReference>
<dbReference type="InterPro" id="IPR014721">
    <property type="entry name" value="Ribsml_uS5_D2-typ_fold_subgr"/>
</dbReference>
<evidence type="ECO:0000313" key="2">
    <source>
        <dbReference type="EMBL" id="ASI13850.1"/>
    </source>
</evidence>
<feature type="domain" description="Diphosphomevalonate decarboxylase-like N-terminal" evidence="1">
    <location>
        <begin position="29"/>
        <end position="157"/>
    </location>
</feature>
<dbReference type="RefSeq" id="WP_088820118.1">
    <property type="nucleotide sequence ID" value="NZ_CP019964.1"/>
</dbReference>
<dbReference type="GO" id="GO:0019287">
    <property type="term" value="P:isopentenyl diphosphate biosynthetic process, mevalonate pathway"/>
    <property type="evidence" value="ECO:0007669"/>
    <property type="project" value="TreeGrafter"/>
</dbReference>
<dbReference type="Proteomes" id="UP000197679">
    <property type="component" value="Chromosome"/>
</dbReference>
<name>A0A218NMZ1_9ARCH</name>
<dbReference type="InterPro" id="IPR036554">
    <property type="entry name" value="GHMP_kinase_C_sf"/>
</dbReference>
<gene>
    <name evidence="2" type="ORF">Mia14_0537</name>
</gene>
<protein>
    <submittedName>
        <fullName evidence="2">Mevalonate pyrophosphate decarboxylase</fullName>
    </submittedName>
</protein>
<dbReference type="AlphaFoldDB" id="A0A218NMZ1"/>
<dbReference type="Gene3D" id="3.30.70.890">
    <property type="entry name" value="GHMP kinase, C-terminal domain"/>
    <property type="match status" value="1"/>
</dbReference>
<proteinExistence type="predicted"/>
<dbReference type="Pfam" id="PF22700">
    <property type="entry name" value="MVD-like_N"/>
    <property type="match status" value="1"/>
</dbReference>
<keyword evidence="3" id="KW-1185">Reference proteome</keyword>
<dbReference type="GO" id="GO:0005829">
    <property type="term" value="C:cytosol"/>
    <property type="evidence" value="ECO:0007669"/>
    <property type="project" value="TreeGrafter"/>
</dbReference>
<sequence>MAKDEKIISEVKAEANPTIPIIFVSSVRDNRLPLHNSMGLSVTDNEGKTKVVTHISRTDSGELESFILNGKALQLERVQSMSEVLRAFQKESGKNYGIKAESDNYNVFAGSSDAGAAAFVVALDKMFGTNYETEKIAFLANKISESAIRAVYGGLNTLVVEGPGAPYAKQLASEEDLKDIHIFAMTFDYDSRLSAAEIFQLTRSSPFYDYRLKMVPQWEAKIKLGLLHKDWNMVFSNAEDNCSNAHYLIESSGGRARKKEMMNAVIDVEEIRQSGLPVYWTAGGGNVINAFTWDPYASDVLKELRSRGQKPVEYKVAPSARVTEVKYE</sequence>
<dbReference type="EMBL" id="CP019964">
    <property type="protein sequence ID" value="ASI13850.1"/>
    <property type="molecule type" value="Genomic_DNA"/>
</dbReference>
<organism evidence="2 3">
    <name type="scientific">Candidatus Mancarchaeum acidiphilum</name>
    <dbReference type="NCBI Taxonomy" id="1920749"/>
    <lineage>
        <taxon>Archaea</taxon>
        <taxon>Candidatus Micrarchaeota</taxon>
        <taxon>Candidatus Mancarchaeum</taxon>
    </lineage>
</organism>
<dbReference type="GeneID" id="33314094"/>